<dbReference type="CDD" id="cd19077">
    <property type="entry name" value="AKR_AKR8A1-2"/>
    <property type="match status" value="1"/>
</dbReference>
<dbReference type="InterPro" id="IPR036812">
    <property type="entry name" value="NAD(P)_OxRdtase_dom_sf"/>
</dbReference>
<dbReference type="Pfam" id="PF00248">
    <property type="entry name" value="Aldo_ket_red"/>
    <property type="match status" value="1"/>
</dbReference>
<dbReference type="GO" id="GO:0005737">
    <property type="term" value="C:cytoplasm"/>
    <property type="evidence" value="ECO:0007669"/>
    <property type="project" value="TreeGrafter"/>
</dbReference>
<dbReference type="EMBL" id="GL876966">
    <property type="protein sequence ID" value="KLU81478.1"/>
    <property type="molecule type" value="Genomic_DNA"/>
</dbReference>
<dbReference type="EMBL" id="ADBL01000136">
    <property type="status" value="NOT_ANNOTATED_CDS"/>
    <property type="molecule type" value="Genomic_DNA"/>
</dbReference>
<dbReference type="InterPro" id="IPR023210">
    <property type="entry name" value="NADP_OxRdtase_dom"/>
</dbReference>
<evidence type="ECO:0000313" key="4">
    <source>
        <dbReference type="EnsemblFungi" id="MAPG_00567T0"/>
    </source>
</evidence>
<evidence type="ECO:0000313" key="3">
    <source>
        <dbReference type="EMBL" id="KLU81478.1"/>
    </source>
</evidence>
<dbReference type="GO" id="GO:0016491">
    <property type="term" value="F:oxidoreductase activity"/>
    <property type="evidence" value="ECO:0007669"/>
    <property type="project" value="UniProtKB-KW"/>
</dbReference>
<dbReference type="PANTHER" id="PTHR43625:SF78">
    <property type="entry name" value="PYRIDOXAL REDUCTASE-RELATED"/>
    <property type="match status" value="1"/>
</dbReference>
<organism evidence="4 5">
    <name type="scientific">Magnaporthiopsis poae (strain ATCC 64411 / 73-15)</name>
    <name type="common">Kentucky bluegrass fungus</name>
    <name type="synonym">Magnaporthe poae</name>
    <dbReference type="NCBI Taxonomy" id="644358"/>
    <lineage>
        <taxon>Eukaryota</taxon>
        <taxon>Fungi</taxon>
        <taxon>Dikarya</taxon>
        <taxon>Ascomycota</taxon>
        <taxon>Pezizomycotina</taxon>
        <taxon>Sordariomycetes</taxon>
        <taxon>Sordariomycetidae</taxon>
        <taxon>Magnaporthales</taxon>
        <taxon>Magnaporthaceae</taxon>
        <taxon>Magnaporthiopsis</taxon>
    </lineage>
</organism>
<dbReference type="OrthoDB" id="37537at2759"/>
<evidence type="ECO:0000256" key="1">
    <source>
        <dbReference type="ARBA" id="ARBA00023002"/>
    </source>
</evidence>
<evidence type="ECO:0000259" key="2">
    <source>
        <dbReference type="Pfam" id="PF00248"/>
    </source>
</evidence>
<keyword evidence="1" id="KW-0560">Oxidoreductase</keyword>
<proteinExistence type="predicted"/>
<dbReference type="STRING" id="644358.A0A0C4DLC6"/>
<dbReference type="PANTHER" id="PTHR43625">
    <property type="entry name" value="AFLATOXIN B1 ALDEHYDE REDUCTASE"/>
    <property type="match status" value="1"/>
</dbReference>
<feature type="domain" description="NADP-dependent oxidoreductase" evidence="2">
    <location>
        <begin position="12"/>
        <end position="311"/>
    </location>
</feature>
<sequence length="330" mass="35533">MPSINGQEVGPVGYGLMGLTWRANPVSEEQAFEAMKASLQGGCNFWNGGEFYGNPSYNSMVLLERYFAKHPEDADKVVLSIKGGIDVTTLVPDGSAAGVRRSLDSCLAQLKGRKKIDVFECARRDQNVPLSETLGTIQREYVETGKIGGIALSEVSAATIHEAVKLTKVVAVEVELSLWALDVLHNGVAAACAQYGIPLVAYSPMGRGFLTGQVKSTADLPEGDFRHHLPRFQKENMEANAGLLATVEQLARKKSCTPAQLAINWVRCLSGRPGMPQQVIPIPGATAASRVQENSTLVELTDDDMAEIQEAISKFEVKGGRYPDGALINT</sequence>
<reference evidence="3" key="3">
    <citation type="submission" date="2011-03" db="EMBL/GenBank/DDBJ databases">
        <title>Annotation of Magnaporthe poae ATCC 64411.</title>
        <authorList>
            <person name="Ma L.-J."/>
            <person name="Dead R."/>
            <person name="Young S.K."/>
            <person name="Zeng Q."/>
            <person name="Gargeya S."/>
            <person name="Fitzgerald M."/>
            <person name="Haas B."/>
            <person name="Abouelleil A."/>
            <person name="Alvarado L."/>
            <person name="Arachchi H.M."/>
            <person name="Berlin A."/>
            <person name="Brown A."/>
            <person name="Chapman S.B."/>
            <person name="Chen Z."/>
            <person name="Dunbar C."/>
            <person name="Freedman E."/>
            <person name="Gearin G."/>
            <person name="Gellesch M."/>
            <person name="Goldberg J."/>
            <person name="Griggs A."/>
            <person name="Gujja S."/>
            <person name="Heiman D."/>
            <person name="Howarth C."/>
            <person name="Larson L."/>
            <person name="Lui A."/>
            <person name="MacDonald P.J.P."/>
            <person name="Mehta T."/>
            <person name="Montmayeur A."/>
            <person name="Murphy C."/>
            <person name="Neiman D."/>
            <person name="Pearson M."/>
            <person name="Priest M."/>
            <person name="Roberts A."/>
            <person name="Saif S."/>
            <person name="Shea T."/>
            <person name="Shenoy N."/>
            <person name="Sisk P."/>
            <person name="Stolte C."/>
            <person name="Sykes S."/>
            <person name="Yandava C."/>
            <person name="Wortman J."/>
            <person name="Nusbaum C."/>
            <person name="Birren B."/>
        </authorList>
    </citation>
    <scope>NUCLEOTIDE SEQUENCE</scope>
    <source>
        <strain evidence="3">ATCC 64411</strain>
    </source>
</reference>
<dbReference type="VEuPathDB" id="FungiDB:MAPG_00567"/>
<dbReference type="SUPFAM" id="SSF51430">
    <property type="entry name" value="NAD(P)-linked oxidoreductase"/>
    <property type="match status" value="1"/>
</dbReference>
<dbReference type="EnsemblFungi" id="MAPG_00567T0">
    <property type="protein sequence ID" value="MAPG_00567T0"/>
    <property type="gene ID" value="MAPG_00567"/>
</dbReference>
<evidence type="ECO:0000313" key="5">
    <source>
        <dbReference type="Proteomes" id="UP000011715"/>
    </source>
</evidence>
<accession>A0A0C4DLC6</accession>
<name>A0A0C4DLC6_MAGP6</name>
<dbReference type="InterPro" id="IPR050791">
    <property type="entry name" value="Aldo-Keto_reductase"/>
</dbReference>
<dbReference type="eggNOG" id="KOG1575">
    <property type="taxonomic scope" value="Eukaryota"/>
</dbReference>
<dbReference type="Proteomes" id="UP000011715">
    <property type="component" value="Unassembled WGS sequence"/>
</dbReference>
<gene>
    <name evidence="3" type="ORF">MAPG_00567</name>
</gene>
<reference evidence="3" key="1">
    <citation type="submission" date="2010-05" db="EMBL/GenBank/DDBJ databases">
        <title>The Genome Sequence of Magnaporthe poae strain ATCC 64411.</title>
        <authorList>
            <consortium name="The Broad Institute Genome Sequencing Platform"/>
            <consortium name="Broad Institute Genome Sequencing Center for Infectious Disease"/>
            <person name="Ma L.-J."/>
            <person name="Dead R."/>
            <person name="Young S."/>
            <person name="Zeng Q."/>
            <person name="Koehrsen M."/>
            <person name="Alvarado L."/>
            <person name="Berlin A."/>
            <person name="Chapman S.B."/>
            <person name="Chen Z."/>
            <person name="Freedman E."/>
            <person name="Gellesch M."/>
            <person name="Goldberg J."/>
            <person name="Griggs A."/>
            <person name="Gujja S."/>
            <person name="Heilman E.R."/>
            <person name="Heiman D."/>
            <person name="Hepburn T."/>
            <person name="Howarth C."/>
            <person name="Jen D."/>
            <person name="Larson L."/>
            <person name="Mehta T."/>
            <person name="Neiman D."/>
            <person name="Pearson M."/>
            <person name="Roberts A."/>
            <person name="Saif S."/>
            <person name="Shea T."/>
            <person name="Shenoy N."/>
            <person name="Sisk P."/>
            <person name="Stolte C."/>
            <person name="Sykes S."/>
            <person name="Walk T."/>
            <person name="White J."/>
            <person name="Yandava C."/>
            <person name="Haas B."/>
            <person name="Nusbaum C."/>
            <person name="Birren B."/>
        </authorList>
    </citation>
    <scope>NUCLEOTIDE SEQUENCE</scope>
    <source>
        <strain evidence="3">ATCC 64411</strain>
    </source>
</reference>
<protein>
    <submittedName>
        <fullName evidence="3">Pyridoxal reductase</fullName>
    </submittedName>
</protein>
<reference evidence="4" key="5">
    <citation type="submission" date="2015-06" db="UniProtKB">
        <authorList>
            <consortium name="EnsemblFungi"/>
        </authorList>
    </citation>
    <scope>IDENTIFICATION</scope>
    <source>
        <strain evidence="4">ATCC 64411</strain>
    </source>
</reference>
<reference evidence="4" key="4">
    <citation type="journal article" date="2015" name="G3 (Bethesda)">
        <title>Genome sequences of three phytopathogenic species of the Magnaporthaceae family of fungi.</title>
        <authorList>
            <person name="Okagaki L.H."/>
            <person name="Nunes C.C."/>
            <person name="Sailsbery J."/>
            <person name="Clay B."/>
            <person name="Brown D."/>
            <person name="John T."/>
            <person name="Oh Y."/>
            <person name="Young N."/>
            <person name="Fitzgerald M."/>
            <person name="Haas B.J."/>
            <person name="Zeng Q."/>
            <person name="Young S."/>
            <person name="Adiconis X."/>
            <person name="Fan L."/>
            <person name="Levin J.Z."/>
            <person name="Mitchell T.K."/>
            <person name="Okubara P.A."/>
            <person name="Farman M.L."/>
            <person name="Kohn L.M."/>
            <person name="Birren B."/>
            <person name="Ma L.-J."/>
            <person name="Dean R.A."/>
        </authorList>
    </citation>
    <scope>NUCLEOTIDE SEQUENCE</scope>
    <source>
        <strain evidence="4">ATCC 64411 / 73-15</strain>
    </source>
</reference>
<dbReference type="OMA" id="KHNIPIM"/>
<dbReference type="Gene3D" id="3.20.20.100">
    <property type="entry name" value="NADP-dependent oxidoreductase domain"/>
    <property type="match status" value="1"/>
</dbReference>
<dbReference type="AlphaFoldDB" id="A0A0C4DLC6"/>
<keyword evidence="5" id="KW-1185">Reference proteome</keyword>
<reference evidence="5" key="2">
    <citation type="submission" date="2010-05" db="EMBL/GenBank/DDBJ databases">
        <title>The genome sequence of Magnaporthe poae strain ATCC 64411.</title>
        <authorList>
            <person name="Ma L.-J."/>
            <person name="Dead R."/>
            <person name="Young S."/>
            <person name="Zeng Q."/>
            <person name="Koehrsen M."/>
            <person name="Alvarado L."/>
            <person name="Berlin A."/>
            <person name="Chapman S.B."/>
            <person name="Chen Z."/>
            <person name="Freedman E."/>
            <person name="Gellesch M."/>
            <person name="Goldberg J."/>
            <person name="Griggs A."/>
            <person name="Gujja S."/>
            <person name="Heilman E.R."/>
            <person name="Heiman D."/>
            <person name="Hepburn T."/>
            <person name="Howarth C."/>
            <person name="Jen D."/>
            <person name="Larson L."/>
            <person name="Mehta T."/>
            <person name="Neiman D."/>
            <person name="Pearson M."/>
            <person name="Roberts A."/>
            <person name="Saif S."/>
            <person name="Shea T."/>
            <person name="Shenoy N."/>
            <person name="Sisk P."/>
            <person name="Stolte C."/>
            <person name="Sykes S."/>
            <person name="Walk T."/>
            <person name="White J."/>
            <person name="Yandava C."/>
            <person name="Haas B."/>
            <person name="Nusbaum C."/>
            <person name="Birren B."/>
        </authorList>
    </citation>
    <scope>NUCLEOTIDE SEQUENCE [LARGE SCALE GENOMIC DNA]</scope>
    <source>
        <strain evidence="5">ATCC 64411 / 73-15</strain>
    </source>
</reference>